<gene>
    <name evidence="7" type="ORF">V6R90_05765</name>
</gene>
<keyword evidence="5 6" id="KW-0472">Membrane</keyword>
<evidence type="ECO:0000256" key="5">
    <source>
        <dbReference type="ARBA" id="ARBA00023136"/>
    </source>
</evidence>
<feature type="transmembrane region" description="Helical" evidence="6">
    <location>
        <begin position="6"/>
        <end position="26"/>
    </location>
</feature>
<evidence type="ECO:0000256" key="4">
    <source>
        <dbReference type="ARBA" id="ARBA00022989"/>
    </source>
</evidence>
<sequence>MILDLGAGLLTGLSLIVAIGAQNAFVLRQGLLRRHVGAVVAVCAVSDLVLILAGVAGIGTLVERAPLALEVVRWLGVAFLTAYGVRSLLAARSSSALRTTGAASAALGSTVATAAALTWLNPHVYLDTVLLLGSIASAHGPEGRWWFAAGACAASVLWFAGLGYGARLASGLFARPRAWQVLDVVIGVVMLLIAVSLALR</sequence>
<feature type="transmembrane region" description="Helical" evidence="6">
    <location>
        <begin position="178"/>
        <end position="199"/>
    </location>
</feature>
<keyword evidence="8" id="KW-1185">Reference proteome</keyword>
<organism evidence="7 8">
    <name type="scientific">Nocardioides kribbensis</name>
    <dbReference type="NCBI Taxonomy" id="305517"/>
    <lineage>
        <taxon>Bacteria</taxon>
        <taxon>Bacillati</taxon>
        <taxon>Actinomycetota</taxon>
        <taxon>Actinomycetes</taxon>
        <taxon>Propionibacteriales</taxon>
        <taxon>Nocardioidaceae</taxon>
        <taxon>Nocardioides</taxon>
    </lineage>
</organism>
<dbReference type="Proteomes" id="UP001482520">
    <property type="component" value="Unassembled WGS sequence"/>
</dbReference>
<dbReference type="InterPro" id="IPR001123">
    <property type="entry name" value="LeuE-type"/>
</dbReference>
<dbReference type="PANTHER" id="PTHR30086:SF20">
    <property type="entry name" value="ARGININE EXPORTER PROTEIN ARGO-RELATED"/>
    <property type="match status" value="1"/>
</dbReference>
<evidence type="ECO:0000313" key="8">
    <source>
        <dbReference type="Proteomes" id="UP001482520"/>
    </source>
</evidence>
<keyword evidence="3 6" id="KW-0812">Transmembrane</keyword>
<feature type="transmembrane region" description="Helical" evidence="6">
    <location>
        <begin position="101"/>
        <end position="125"/>
    </location>
</feature>
<protein>
    <submittedName>
        <fullName evidence="7">LysE/ArgO family amino acid transporter</fullName>
    </submittedName>
</protein>
<evidence type="ECO:0000256" key="1">
    <source>
        <dbReference type="ARBA" id="ARBA00004651"/>
    </source>
</evidence>
<evidence type="ECO:0000313" key="7">
    <source>
        <dbReference type="EMBL" id="MEQ7846778.1"/>
    </source>
</evidence>
<feature type="transmembrane region" description="Helical" evidence="6">
    <location>
        <begin position="71"/>
        <end position="89"/>
    </location>
</feature>
<evidence type="ECO:0000256" key="2">
    <source>
        <dbReference type="ARBA" id="ARBA00022475"/>
    </source>
</evidence>
<evidence type="ECO:0000256" key="3">
    <source>
        <dbReference type="ARBA" id="ARBA00022692"/>
    </source>
</evidence>
<comment type="caution">
    <text evidence="7">The sequence shown here is derived from an EMBL/GenBank/DDBJ whole genome shotgun (WGS) entry which is preliminary data.</text>
</comment>
<dbReference type="EMBL" id="JBEGDP010000004">
    <property type="protein sequence ID" value="MEQ7846778.1"/>
    <property type="molecule type" value="Genomic_DNA"/>
</dbReference>
<comment type="subcellular location">
    <subcellularLocation>
        <location evidence="1">Cell membrane</location>
        <topology evidence="1">Multi-pass membrane protein</topology>
    </subcellularLocation>
</comment>
<evidence type="ECO:0000256" key="6">
    <source>
        <dbReference type="SAM" id="Phobius"/>
    </source>
</evidence>
<feature type="transmembrane region" description="Helical" evidence="6">
    <location>
        <begin position="145"/>
        <end position="166"/>
    </location>
</feature>
<keyword evidence="2" id="KW-1003">Cell membrane</keyword>
<keyword evidence="4 6" id="KW-1133">Transmembrane helix</keyword>
<dbReference type="Pfam" id="PF01810">
    <property type="entry name" value="LysE"/>
    <property type="match status" value="1"/>
</dbReference>
<proteinExistence type="predicted"/>
<reference evidence="7 8" key="1">
    <citation type="submission" date="2024-02" db="EMBL/GenBank/DDBJ databases">
        <title>Full genome sequence of Nocardioides kribbensis.</title>
        <authorList>
            <person name="Poletto B.L."/>
            <person name="Silva G."/>
            <person name="Galante D."/>
            <person name="Campos K.R."/>
            <person name="Santos M.B.N."/>
            <person name="Sacchi C.T."/>
        </authorList>
    </citation>
    <scope>NUCLEOTIDE SEQUENCE [LARGE SCALE GENOMIC DNA]</scope>
    <source>
        <strain evidence="7 8">O4R</strain>
    </source>
</reference>
<feature type="transmembrane region" description="Helical" evidence="6">
    <location>
        <begin position="38"/>
        <end position="59"/>
    </location>
</feature>
<dbReference type="PANTHER" id="PTHR30086">
    <property type="entry name" value="ARGININE EXPORTER PROTEIN ARGO"/>
    <property type="match status" value="1"/>
</dbReference>
<name>A0ABV1NWC1_9ACTN</name>
<accession>A0ABV1NWC1</accession>